<dbReference type="GO" id="GO:0005874">
    <property type="term" value="C:microtubule"/>
    <property type="evidence" value="ECO:0007669"/>
    <property type="project" value="UniProtKB-KW"/>
</dbReference>
<feature type="coiled-coil region" evidence="8">
    <location>
        <begin position="510"/>
        <end position="566"/>
    </location>
</feature>
<dbReference type="KEGG" id="tet:TTHERM_00193680"/>
<dbReference type="OrthoDB" id="3176171at2759"/>
<dbReference type="InterPro" id="IPR019821">
    <property type="entry name" value="Kinesin_motor_CS"/>
</dbReference>
<protein>
    <recommendedName>
        <fullName evidence="7">Kinesin-like protein</fullName>
    </recommendedName>
</protein>
<keyword evidence="12" id="KW-1185">Reference proteome</keyword>
<sequence length="992" mass="115432">MQTETKLLPFIDFHPINCSDSNEKIKVVVRFRTNDSKDIDSIQIKEDGKSVTIKRNENLRKSQTLTHRGSIRGVSIDPNIQQKTKFFTYDAVTDKEDQKFFYESYAKDNVIAFLKGYNSTILAYGSTGSGKTFTIVGDESIESKILKSNFQDSFEQKEKYGILPRSIQTIYDELEKAHEKGIKYQLRCSYLEVYNEELTDMLSRSGQNQASKKPIIQECPKKGIVIQNMVEEPVNSYKEIMKCLQKGLANRKVCITQDNSRSSRSHTIFMLNLEQIQLDQTQILSRLCIVDLAGSEKLQSNHKNRLQETKNINTSLLTLAKCITHLSKAQDKNEKKHVPFRESKLTRILKESLGGNSKTTLICAARFSDRFQEETIQTLRFAREAKKIQNELAVKIVYTEEQLLEQIQKLKQENEMLINQIFNLKKQYSQDQANNLDLISQNLTATSANTIEQINKNNKDTLKNGQSNNLKSRNDIGQQSKQTSMGIDQSILAKQYQELMSYKMRYDSLKNSSEEQIMKLNKEIQFLNQQLAKPSDQMIQEIEQTIQKLSSKYYQQEQEIQQEKKIMRDVQKVLAETQTSPMMKNQNDFQISTEDEEAARNSEDSTGCRYIECINNKLKIKKFENLFVEFEKQYSKLYLENQQSRNILQEISQRLKGINVNDFNILNESQYQMSRDHDSLVDIDDKSYNDDQLFTKSYDEQQEELFLNNLNKEINEFEKQDRQIQESIQQFSAKLNKFKVMNQRCAVEKNVNDFDSFYKIQTQSDTIIPLNLIEELGIQSKHDEEIRSPISSILPFENRGSSRRDKMKMYKNGLNSSYYGEKTPQSIFKPYNSYFNQQEITPSNRLNQSYMSNSSKFSEVLDQNLADIDLSRIENSNYDDYEDDNISENLYGNHKYQNGNQKPPHQKQLFQEENIDILNMSDITQTKRPLQKQKSMNLSHNNLSFYNESSESPQVSKLNSSDIFGINRKHSIHIGRQSLKLKNRVAISSKNQ</sequence>
<feature type="coiled-coil region" evidence="8">
    <location>
        <begin position="700"/>
        <end position="730"/>
    </location>
</feature>
<dbReference type="InterPro" id="IPR001752">
    <property type="entry name" value="Kinesin_motor_dom"/>
</dbReference>
<dbReference type="PROSITE" id="PS50067">
    <property type="entry name" value="KINESIN_MOTOR_2"/>
    <property type="match status" value="1"/>
</dbReference>
<dbReference type="PANTHER" id="PTHR47969">
    <property type="entry name" value="CHROMOSOME-ASSOCIATED KINESIN KIF4A-RELATED"/>
    <property type="match status" value="1"/>
</dbReference>
<dbReference type="GO" id="GO:0051231">
    <property type="term" value="P:spindle elongation"/>
    <property type="evidence" value="ECO:0007669"/>
    <property type="project" value="TreeGrafter"/>
</dbReference>
<dbReference type="InterPro" id="IPR027640">
    <property type="entry name" value="Kinesin-like_fam"/>
</dbReference>
<dbReference type="GO" id="GO:0007018">
    <property type="term" value="P:microtubule-based movement"/>
    <property type="evidence" value="ECO:0007669"/>
    <property type="project" value="InterPro"/>
</dbReference>
<feature type="coiled-coil region" evidence="8">
    <location>
        <begin position="400"/>
        <end position="427"/>
    </location>
</feature>
<evidence type="ECO:0000256" key="4">
    <source>
        <dbReference type="ARBA" id="ARBA00022840"/>
    </source>
</evidence>
<feature type="domain" description="Kinesin motor" evidence="10">
    <location>
        <begin position="24"/>
        <end position="388"/>
    </location>
</feature>
<organism evidence="11 12">
    <name type="scientific">Tetrahymena thermophila (strain SB210)</name>
    <dbReference type="NCBI Taxonomy" id="312017"/>
    <lineage>
        <taxon>Eukaryota</taxon>
        <taxon>Sar</taxon>
        <taxon>Alveolata</taxon>
        <taxon>Ciliophora</taxon>
        <taxon>Intramacronucleata</taxon>
        <taxon>Oligohymenophorea</taxon>
        <taxon>Hymenostomatida</taxon>
        <taxon>Tetrahymenina</taxon>
        <taxon>Tetrahymenidae</taxon>
        <taxon>Tetrahymena</taxon>
    </lineage>
</organism>
<dbReference type="Proteomes" id="UP000009168">
    <property type="component" value="Unassembled WGS sequence"/>
</dbReference>
<proteinExistence type="inferred from homology"/>
<dbReference type="RefSeq" id="XP_001017121.2">
    <property type="nucleotide sequence ID" value="XM_001017121.3"/>
</dbReference>
<dbReference type="EMBL" id="GG662673">
    <property type="protein sequence ID" value="EAR96876.2"/>
    <property type="molecule type" value="Genomic_DNA"/>
</dbReference>
<evidence type="ECO:0000256" key="8">
    <source>
        <dbReference type="SAM" id="Coils"/>
    </source>
</evidence>
<dbReference type="PROSITE" id="PS00411">
    <property type="entry name" value="KINESIN_MOTOR_1"/>
    <property type="match status" value="1"/>
</dbReference>
<evidence type="ECO:0000256" key="9">
    <source>
        <dbReference type="SAM" id="MobiDB-lite"/>
    </source>
</evidence>
<keyword evidence="3 6" id="KW-0547">Nucleotide-binding</keyword>
<dbReference type="GO" id="GO:0007052">
    <property type="term" value="P:mitotic spindle organization"/>
    <property type="evidence" value="ECO:0007669"/>
    <property type="project" value="TreeGrafter"/>
</dbReference>
<dbReference type="GO" id="GO:0003777">
    <property type="term" value="F:microtubule motor activity"/>
    <property type="evidence" value="ECO:0007669"/>
    <property type="project" value="InterPro"/>
</dbReference>
<dbReference type="InterPro" id="IPR027417">
    <property type="entry name" value="P-loop_NTPase"/>
</dbReference>
<keyword evidence="2" id="KW-0963">Cytoplasm</keyword>
<comment type="subcellular location">
    <subcellularLocation>
        <location evidence="1">Cytoplasm</location>
    </subcellularLocation>
</comment>
<dbReference type="eggNOG" id="KOG0243">
    <property type="taxonomic scope" value="Eukaryota"/>
</dbReference>
<dbReference type="HOGENOM" id="CLU_297808_0_0_1"/>
<evidence type="ECO:0000256" key="6">
    <source>
        <dbReference type="PROSITE-ProRule" id="PRU00283"/>
    </source>
</evidence>
<keyword evidence="4 6" id="KW-0067">ATP-binding</keyword>
<feature type="region of interest" description="Disordered" evidence="9">
    <location>
        <begin position="456"/>
        <end position="483"/>
    </location>
</feature>
<dbReference type="AlphaFoldDB" id="Q23KG7"/>
<dbReference type="GO" id="GO:0008017">
    <property type="term" value="F:microtubule binding"/>
    <property type="evidence" value="ECO:0007669"/>
    <property type="project" value="InterPro"/>
</dbReference>
<evidence type="ECO:0000256" key="3">
    <source>
        <dbReference type="ARBA" id="ARBA00022741"/>
    </source>
</evidence>
<dbReference type="Pfam" id="PF00225">
    <property type="entry name" value="Kinesin"/>
    <property type="match status" value="1"/>
</dbReference>
<evidence type="ECO:0000256" key="1">
    <source>
        <dbReference type="ARBA" id="ARBA00004496"/>
    </source>
</evidence>
<dbReference type="STRING" id="312017.Q23KG7"/>
<dbReference type="PANTHER" id="PTHR47969:SF15">
    <property type="entry name" value="CHROMOSOME-ASSOCIATED KINESIN KIF4A-RELATED"/>
    <property type="match status" value="1"/>
</dbReference>
<feature type="compositionally biased region" description="Polar residues" evidence="9">
    <location>
        <begin position="463"/>
        <end position="483"/>
    </location>
</feature>
<dbReference type="GO" id="GO:0005524">
    <property type="term" value="F:ATP binding"/>
    <property type="evidence" value="ECO:0007669"/>
    <property type="project" value="UniProtKB-UniRule"/>
</dbReference>
<evidence type="ECO:0000256" key="7">
    <source>
        <dbReference type="RuleBase" id="RU000394"/>
    </source>
</evidence>
<evidence type="ECO:0000256" key="2">
    <source>
        <dbReference type="ARBA" id="ARBA00022490"/>
    </source>
</evidence>
<evidence type="ECO:0000313" key="12">
    <source>
        <dbReference type="Proteomes" id="UP000009168"/>
    </source>
</evidence>
<name>Q23KG7_TETTS</name>
<evidence type="ECO:0000259" key="10">
    <source>
        <dbReference type="PROSITE" id="PS50067"/>
    </source>
</evidence>
<keyword evidence="5 8" id="KW-0175">Coiled coil</keyword>
<dbReference type="GO" id="GO:0005737">
    <property type="term" value="C:cytoplasm"/>
    <property type="evidence" value="ECO:0007669"/>
    <property type="project" value="UniProtKB-SubCell"/>
</dbReference>
<keyword evidence="7" id="KW-0493">Microtubule</keyword>
<dbReference type="GeneID" id="7844594"/>
<dbReference type="SMART" id="SM00129">
    <property type="entry name" value="KISc"/>
    <property type="match status" value="1"/>
</dbReference>
<keyword evidence="6 7" id="KW-0505">Motor protein</keyword>
<evidence type="ECO:0000256" key="5">
    <source>
        <dbReference type="ARBA" id="ARBA00023054"/>
    </source>
</evidence>
<dbReference type="InterPro" id="IPR036961">
    <property type="entry name" value="Kinesin_motor_dom_sf"/>
</dbReference>
<dbReference type="PRINTS" id="PR00380">
    <property type="entry name" value="KINESINHEAVY"/>
</dbReference>
<evidence type="ECO:0000313" key="11">
    <source>
        <dbReference type="EMBL" id="EAR96876.2"/>
    </source>
</evidence>
<accession>Q23KG7</accession>
<feature type="binding site" evidence="6">
    <location>
        <begin position="125"/>
        <end position="132"/>
    </location>
    <ligand>
        <name>ATP</name>
        <dbReference type="ChEBI" id="CHEBI:30616"/>
    </ligand>
</feature>
<dbReference type="InParanoid" id="Q23KG7"/>
<comment type="similarity">
    <text evidence="6 7">Belongs to the TRAFAC class myosin-kinesin ATPase superfamily. Kinesin family.</text>
</comment>
<gene>
    <name evidence="11" type="ORF">TTHERM_00193680</name>
</gene>
<dbReference type="SUPFAM" id="SSF52540">
    <property type="entry name" value="P-loop containing nucleoside triphosphate hydrolases"/>
    <property type="match status" value="1"/>
</dbReference>
<reference evidence="12" key="1">
    <citation type="journal article" date="2006" name="PLoS Biol.">
        <title>Macronuclear genome sequence of the ciliate Tetrahymena thermophila, a model eukaryote.</title>
        <authorList>
            <person name="Eisen J.A."/>
            <person name="Coyne R.S."/>
            <person name="Wu M."/>
            <person name="Wu D."/>
            <person name="Thiagarajan M."/>
            <person name="Wortman J.R."/>
            <person name="Badger J.H."/>
            <person name="Ren Q."/>
            <person name="Amedeo P."/>
            <person name="Jones K.M."/>
            <person name="Tallon L.J."/>
            <person name="Delcher A.L."/>
            <person name="Salzberg S.L."/>
            <person name="Silva J.C."/>
            <person name="Haas B.J."/>
            <person name="Majoros W.H."/>
            <person name="Farzad M."/>
            <person name="Carlton J.M."/>
            <person name="Smith R.K. Jr."/>
            <person name="Garg J."/>
            <person name="Pearlman R.E."/>
            <person name="Karrer K.M."/>
            <person name="Sun L."/>
            <person name="Manning G."/>
            <person name="Elde N.C."/>
            <person name="Turkewitz A.P."/>
            <person name="Asai D.J."/>
            <person name="Wilkes D.E."/>
            <person name="Wang Y."/>
            <person name="Cai H."/>
            <person name="Collins K."/>
            <person name="Stewart B.A."/>
            <person name="Lee S.R."/>
            <person name="Wilamowska K."/>
            <person name="Weinberg Z."/>
            <person name="Ruzzo W.L."/>
            <person name="Wloga D."/>
            <person name="Gaertig J."/>
            <person name="Frankel J."/>
            <person name="Tsao C.-C."/>
            <person name="Gorovsky M.A."/>
            <person name="Keeling P.J."/>
            <person name="Waller R.F."/>
            <person name="Patron N.J."/>
            <person name="Cherry J.M."/>
            <person name="Stover N.A."/>
            <person name="Krieger C.J."/>
            <person name="del Toro C."/>
            <person name="Ryder H.F."/>
            <person name="Williamson S.C."/>
            <person name="Barbeau R.A."/>
            <person name="Hamilton E.P."/>
            <person name="Orias E."/>
        </authorList>
    </citation>
    <scope>NUCLEOTIDE SEQUENCE [LARGE SCALE GENOMIC DNA]</scope>
    <source>
        <strain evidence="12">SB210</strain>
    </source>
</reference>
<dbReference type="GO" id="GO:0005875">
    <property type="term" value="C:microtubule associated complex"/>
    <property type="evidence" value="ECO:0007669"/>
    <property type="project" value="TreeGrafter"/>
</dbReference>
<dbReference type="Gene3D" id="3.40.850.10">
    <property type="entry name" value="Kinesin motor domain"/>
    <property type="match status" value="1"/>
</dbReference>